<dbReference type="InterPro" id="IPR011009">
    <property type="entry name" value="Kinase-like_dom_sf"/>
</dbReference>
<dbReference type="PROSITE" id="PS00109">
    <property type="entry name" value="PROTEIN_KINASE_TYR"/>
    <property type="match status" value="1"/>
</dbReference>
<name>A0AAD7E213_9AGAR</name>
<gene>
    <name evidence="10" type="ORF">GGX14DRAFT_649313</name>
</gene>
<dbReference type="PANTHER" id="PTHR43895:SF32">
    <property type="entry name" value="SERINE_THREONINE-PROTEIN KINASE CHK1"/>
    <property type="match status" value="1"/>
</dbReference>
<dbReference type="GO" id="GO:0007165">
    <property type="term" value="P:signal transduction"/>
    <property type="evidence" value="ECO:0007669"/>
    <property type="project" value="TreeGrafter"/>
</dbReference>
<protein>
    <recommendedName>
        <fullName evidence="1">non-specific serine/threonine protein kinase</fullName>
        <ecNumber evidence="1">2.7.11.1</ecNumber>
    </recommendedName>
</protein>
<evidence type="ECO:0000256" key="4">
    <source>
        <dbReference type="ARBA" id="ARBA00022741"/>
    </source>
</evidence>
<evidence type="ECO:0000256" key="6">
    <source>
        <dbReference type="ARBA" id="ARBA00022840"/>
    </source>
</evidence>
<dbReference type="EMBL" id="JARJCW010000005">
    <property type="protein sequence ID" value="KAJ7224272.1"/>
    <property type="molecule type" value="Genomic_DNA"/>
</dbReference>
<evidence type="ECO:0000256" key="3">
    <source>
        <dbReference type="ARBA" id="ARBA00022679"/>
    </source>
</evidence>
<dbReference type="SMART" id="SM00220">
    <property type="entry name" value="S_TKc"/>
    <property type="match status" value="1"/>
</dbReference>
<feature type="non-terminal residue" evidence="10">
    <location>
        <position position="229"/>
    </location>
</feature>
<accession>A0AAD7E213</accession>
<comment type="catalytic activity">
    <reaction evidence="8">
        <text>L-seryl-[protein] + ATP = O-phospho-L-seryl-[protein] + ADP + H(+)</text>
        <dbReference type="Rhea" id="RHEA:17989"/>
        <dbReference type="Rhea" id="RHEA-COMP:9863"/>
        <dbReference type="Rhea" id="RHEA-COMP:11604"/>
        <dbReference type="ChEBI" id="CHEBI:15378"/>
        <dbReference type="ChEBI" id="CHEBI:29999"/>
        <dbReference type="ChEBI" id="CHEBI:30616"/>
        <dbReference type="ChEBI" id="CHEBI:83421"/>
        <dbReference type="ChEBI" id="CHEBI:456216"/>
        <dbReference type="EC" id="2.7.11.1"/>
    </reaction>
</comment>
<comment type="caution">
    <text evidence="10">The sequence shown here is derived from an EMBL/GenBank/DDBJ whole genome shotgun (WGS) entry which is preliminary data.</text>
</comment>
<keyword evidence="6" id="KW-0067">ATP-binding</keyword>
<dbReference type="PROSITE" id="PS50011">
    <property type="entry name" value="PROTEIN_KINASE_DOM"/>
    <property type="match status" value="1"/>
</dbReference>
<keyword evidence="3" id="KW-0808">Transferase</keyword>
<evidence type="ECO:0000256" key="8">
    <source>
        <dbReference type="ARBA" id="ARBA00048679"/>
    </source>
</evidence>
<sequence length="229" mass="25396">SSSDLYRAVIKRPRVDSFEVDGRILWNDFDVTSFARELRLLLTVPRHENLVEFYGHIDGVGLVIQAVNGVRLDTKIETRPFPSDTFKLGWANQLIRVIHHIHSSGLSHGDISPGNVLIDSDGNVKLIDFGRSALAGEDLFPASHPFTAPDNMHSSHDPSLSDSYALGVLLLCLERNEILEEMVTSEELAEMALPLFGQLILRYTAADRHARSNIALSDVLPAPGEFDSR</sequence>
<dbReference type="AlphaFoldDB" id="A0AAD7E213"/>
<evidence type="ECO:0000256" key="2">
    <source>
        <dbReference type="ARBA" id="ARBA00022527"/>
    </source>
</evidence>
<proteinExistence type="predicted"/>
<reference evidence="10" key="1">
    <citation type="submission" date="2023-03" db="EMBL/GenBank/DDBJ databases">
        <title>Massive genome expansion in bonnet fungi (Mycena s.s.) driven by repeated elements and novel gene families across ecological guilds.</title>
        <authorList>
            <consortium name="Lawrence Berkeley National Laboratory"/>
            <person name="Harder C.B."/>
            <person name="Miyauchi S."/>
            <person name="Viragh M."/>
            <person name="Kuo A."/>
            <person name="Thoen E."/>
            <person name="Andreopoulos B."/>
            <person name="Lu D."/>
            <person name="Skrede I."/>
            <person name="Drula E."/>
            <person name="Henrissat B."/>
            <person name="Morin E."/>
            <person name="Kohler A."/>
            <person name="Barry K."/>
            <person name="LaButti K."/>
            <person name="Morin E."/>
            <person name="Salamov A."/>
            <person name="Lipzen A."/>
            <person name="Mereny Z."/>
            <person name="Hegedus B."/>
            <person name="Baldrian P."/>
            <person name="Stursova M."/>
            <person name="Weitz H."/>
            <person name="Taylor A."/>
            <person name="Grigoriev I.V."/>
            <person name="Nagy L.G."/>
            <person name="Martin F."/>
            <person name="Kauserud H."/>
        </authorList>
    </citation>
    <scope>NUCLEOTIDE SEQUENCE</scope>
    <source>
        <strain evidence="10">9144</strain>
    </source>
</reference>
<dbReference type="Pfam" id="PF00069">
    <property type="entry name" value="Pkinase"/>
    <property type="match status" value="1"/>
</dbReference>
<evidence type="ECO:0000256" key="7">
    <source>
        <dbReference type="ARBA" id="ARBA00047899"/>
    </source>
</evidence>
<dbReference type="GO" id="GO:0005524">
    <property type="term" value="F:ATP binding"/>
    <property type="evidence" value="ECO:0007669"/>
    <property type="project" value="UniProtKB-KW"/>
</dbReference>
<evidence type="ECO:0000259" key="9">
    <source>
        <dbReference type="PROSITE" id="PS50011"/>
    </source>
</evidence>
<keyword evidence="4" id="KW-0547">Nucleotide-binding</keyword>
<comment type="catalytic activity">
    <reaction evidence="7">
        <text>L-threonyl-[protein] + ATP = O-phospho-L-threonyl-[protein] + ADP + H(+)</text>
        <dbReference type="Rhea" id="RHEA:46608"/>
        <dbReference type="Rhea" id="RHEA-COMP:11060"/>
        <dbReference type="Rhea" id="RHEA-COMP:11605"/>
        <dbReference type="ChEBI" id="CHEBI:15378"/>
        <dbReference type="ChEBI" id="CHEBI:30013"/>
        <dbReference type="ChEBI" id="CHEBI:30616"/>
        <dbReference type="ChEBI" id="CHEBI:61977"/>
        <dbReference type="ChEBI" id="CHEBI:456216"/>
        <dbReference type="EC" id="2.7.11.1"/>
    </reaction>
</comment>
<dbReference type="InterPro" id="IPR008266">
    <property type="entry name" value="Tyr_kinase_AS"/>
</dbReference>
<evidence type="ECO:0000313" key="11">
    <source>
        <dbReference type="Proteomes" id="UP001219525"/>
    </source>
</evidence>
<dbReference type="GO" id="GO:0004674">
    <property type="term" value="F:protein serine/threonine kinase activity"/>
    <property type="evidence" value="ECO:0007669"/>
    <property type="project" value="UniProtKB-KW"/>
</dbReference>
<dbReference type="Gene3D" id="1.10.510.10">
    <property type="entry name" value="Transferase(Phosphotransferase) domain 1"/>
    <property type="match status" value="1"/>
</dbReference>
<feature type="non-terminal residue" evidence="10">
    <location>
        <position position="1"/>
    </location>
</feature>
<evidence type="ECO:0000256" key="5">
    <source>
        <dbReference type="ARBA" id="ARBA00022777"/>
    </source>
</evidence>
<feature type="domain" description="Protein kinase" evidence="9">
    <location>
        <begin position="1"/>
        <end position="229"/>
    </location>
</feature>
<dbReference type="EC" id="2.7.11.1" evidence="1"/>
<organism evidence="10 11">
    <name type="scientific">Mycena pura</name>
    <dbReference type="NCBI Taxonomy" id="153505"/>
    <lineage>
        <taxon>Eukaryota</taxon>
        <taxon>Fungi</taxon>
        <taxon>Dikarya</taxon>
        <taxon>Basidiomycota</taxon>
        <taxon>Agaricomycotina</taxon>
        <taxon>Agaricomycetes</taxon>
        <taxon>Agaricomycetidae</taxon>
        <taxon>Agaricales</taxon>
        <taxon>Marasmiineae</taxon>
        <taxon>Mycenaceae</taxon>
        <taxon>Mycena</taxon>
    </lineage>
</organism>
<evidence type="ECO:0000256" key="1">
    <source>
        <dbReference type="ARBA" id="ARBA00012513"/>
    </source>
</evidence>
<keyword evidence="2" id="KW-0723">Serine/threonine-protein kinase</keyword>
<keyword evidence="5 10" id="KW-0418">Kinase</keyword>
<dbReference type="PANTHER" id="PTHR43895">
    <property type="entry name" value="CALCIUM/CALMODULIN-DEPENDENT PROTEIN KINASE KINASE-RELATED"/>
    <property type="match status" value="1"/>
</dbReference>
<dbReference type="CDD" id="cd00180">
    <property type="entry name" value="PKc"/>
    <property type="match status" value="1"/>
</dbReference>
<dbReference type="Proteomes" id="UP001219525">
    <property type="component" value="Unassembled WGS sequence"/>
</dbReference>
<dbReference type="SUPFAM" id="SSF56112">
    <property type="entry name" value="Protein kinase-like (PK-like)"/>
    <property type="match status" value="1"/>
</dbReference>
<keyword evidence="11" id="KW-1185">Reference proteome</keyword>
<dbReference type="InterPro" id="IPR000719">
    <property type="entry name" value="Prot_kinase_dom"/>
</dbReference>
<evidence type="ECO:0000313" key="10">
    <source>
        <dbReference type="EMBL" id="KAJ7224272.1"/>
    </source>
</evidence>